<dbReference type="OrthoDB" id="2858389at2"/>
<sequence length="270" mass="31467">MNPFEKIFNYQIMSRLDETGSFAVSSQERSWLKTMLRHEAAAGAFTQETLSKLERLLTDEEDFRVKDIIMEKGRGEERQVYHPMLRKLRRLIVQGKGVKISVALKHGGSHQQQAGIPCKLEYSMVKREWYLLWYGTRPHALRSTPLRSIESLEEYELSPQQSASAKARLAEVLEKRMRTAVIEVVRAYNSELSRIVSAFSCFDKTVSFDDNTGVYRLRVKHLADESEFLLLKIRFLGLRVRVVEGDYFIRRMMETTSKALMRYQADNEEE</sequence>
<dbReference type="RefSeq" id="WP_119597550.1">
    <property type="nucleotide sequence ID" value="NZ_QXQA01000001.1"/>
</dbReference>
<evidence type="ECO:0000313" key="1">
    <source>
        <dbReference type="EMBL" id="RIX60175.1"/>
    </source>
</evidence>
<accession>A0A3A1VIU5</accession>
<evidence type="ECO:0000313" key="2">
    <source>
        <dbReference type="Proteomes" id="UP000266482"/>
    </source>
</evidence>
<reference evidence="1 2" key="1">
    <citation type="submission" date="2018-09" db="EMBL/GenBank/DDBJ databases">
        <title>Paenibacillus aracenensis nov. sp. isolated from a cave in southern Spain.</title>
        <authorList>
            <person name="Jurado V."/>
            <person name="Gutierrez-Patricio S."/>
            <person name="Gonzalez-Pimentel J.L."/>
            <person name="Miller A.Z."/>
            <person name="Laiz L."/>
            <person name="Saiz-Jimenez C."/>
        </authorList>
    </citation>
    <scope>NUCLEOTIDE SEQUENCE [LARGE SCALE GENOMIC DNA]</scope>
    <source>
        <strain evidence="1 2">DSM 22867</strain>
    </source>
</reference>
<proteinExistence type="predicted"/>
<gene>
    <name evidence="1" type="ORF">D3P08_00910</name>
</gene>
<keyword evidence="2" id="KW-1185">Reference proteome</keyword>
<dbReference type="Proteomes" id="UP000266482">
    <property type="component" value="Unassembled WGS sequence"/>
</dbReference>
<name>A0A3A1VIU5_9BACL</name>
<protein>
    <submittedName>
        <fullName evidence="1">WYL domain-containing protein</fullName>
    </submittedName>
</protein>
<comment type="caution">
    <text evidence="1">The sequence shown here is derived from an EMBL/GenBank/DDBJ whole genome shotgun (WGS) entry which is preliminary data.</text>
</comment>
<dbReference type="AlphaFoldDB" id="A0A3A1VIU5"/>
<dbReference type="EMBL" id="QXQA01000001">
    <property type="protein sequence ID" value="RIX60175.1"/>
    <property type="molecule type" value="Genomic_DNA"/>
</dbReference>
<organism evidence="1 2">
    <name type="scientific">Paenibacillus nanensis</name>
    <dbReference type="NCBI Taxonomy" id="393251"/>
    <lineage>
        <taxon>Bacteria</taxon>
        <taxon>Bacillati</taxon>
        <taxon>Bacillota</taxon>
        <taxon>Bacilli</taxon>
        <taxon>Bacillales</taxon>
        <taxon>Paenibacillaceae</taxon>
        <taxon>Paenibacillus</taxon>
    </lineage>
</organism>